<accession>A0AA39LF10</accession>
<protein>
    <submittedName>
        <fullName evidence="2">Uncharacterized protein</fullName>
    </submittedName>
</protein>
<proteinExistence type="predicted"/>
<evidence type="ECO:0000313" key="2">
    <source>
        <dbReference type="EMBL" id="KAK0394639.1"/>
    </source>
</evidence>
<dbReference type="Proteomes" id="UP001175271">
    <property type="component" value="Unassembled WGS sequence"/>
</dbReference>
<feature type="compositionally biased region" description="Polar residues" evidence="1">
    <location>
        <begin position="133"/>
        <end position="146"/>
    </location>
</feature>
<gene>
    <name evidence="2" type="ORF">QR680_000851</name>
</gene>
<name>A0AA39LF10_9BILA</name>
<reference evidence="2" key="1">
    <citation type="submission" date="2023-06" db="EMBL/GenBank/DDBJ databases">
        <title>Genomic analysis of the entomopathogenic nematode Steinernema hermaphroditum.</title>
        <authorList>
            <person name="Schwarz E.M."/>
            <person name="Heppert J.K."/>
            <person name="Baniya A."/>
            <person name="Schwartz H.T."/>
            <person name="Tan C.-H."/>
            <person name="Antoshechkin I."/>
            <person name="Sternberg P.W."/>
            <person name="Goodrich-Blair H."/>
            <person name="Dillman A.R."/>
        </authorList>
    </citation>
    <scope>NUCLEOTIDE SEQUENCE</scope>
    <source>
        <strain evidence="2">PS9179</strain>
        <tissue evidence="2">Whole animal</tissue>
    </source>
</reference>
<comment type="caution">
    <text evidence="2">The sequence shown here is derived from an EMBL/GenBank/DDBJ whole genome shotgun (WGS) entry which is preliminary data.</text>
</comment>
<sequence length="146" mass="16405">MIPLNIYESSEHYEQCAGLSLRSCESLFHRCCAIGSEAKKIGQAARNVQMILIHKRAESRSLRSSGWLRYRSRRTRLAPSSQLTGSTSSTRTILIRRCDGSLHLHQTSTANKEPAVVDRLDKLDAHHTGPSLRWNSSPTSNLGIYR</sequence>
<organism evidence="2 3">
    <name type="scientific">Steinernema hermaphroditum</name>
    <dbReference type="NCBI Taxonomy" id="289476"/>
    <lineage>
        <taxon>Eukaryota</taxon>
        <taxon>Metazoa</taxon>
        <taxon>Ecdysozoa</taxon>
        <taxon>Nematoda</taxon>
        <taxon>Chromadorea</taxon>
        <taxon>Rhabditida</taxon>
        <taxon>Tylenchina</taxon>
        <taxon>Panagrolaimomorpha</taxon>
        <taxon>Strongyloidoidea</taxon>
        <taxon>Steinernematidae</taxon>
        <taxon>Steinernema</taxon>
    </lineage>
</organism>
<evidence type="ECO:0000313" key="3">
    <source>
        <dbReference type="Proteomes" id="UP001175271"/>
    </source>
</evidence>
<keyword evidence="3" id="KW-1185">Reference proteome</keyword>
<dbReference type="AlphaFoldDB" id="A0AA39LF10"/>
<feature type="region of interest" description="Disordered" evidence="1">
    <location>
        <begin position="127"/>
        <end position="146"/>
    </location>
</feature>
<dbReference type="EMBL" id="JAUCMV010000005">
    <property type="protein sequence ID" value="KAK0394639.1"/>
    <property type="molecule type" value="Genomic_DNA"/>
</dbReference>
<evidence type="ECO:0000256" key="1">
    <source>
        <dbReference type="SAM" id="MobiDB-lite"/>
    </source>
</evidence>